<reference evidence="4" key="1">
    <citation type="journal article" date="2014" name="Int. J. Syst. Evol. Microbiol.">
        <title>Complete genome sequence of Corynebacterium casei LMG S-19264T (=DSM 44701T), isolated from a smear-ripened cheese.</title>
        <authorList>
            <consortium name="US DOE Joint Genome Institute (JGI-PGF)"/>
            <person name="Walter F."/>
            <person name="Albersmeier A."/>
            <person name="Kalinowski J."/>
            <person name="Ruckert C."/>
        </authorList>
    </citation>
    <scope>NUCLEOTIDE SEQUENCE</scope>
    <source>
        <strain evidence="4">JCM 31311</strain>
    </source>
</reference>
<dbReference type="PANTHER" id="PTHR39082:SF1">
    <property type="entry name" value="SCAVENGER RECEPTOR CLASS A MEMBER 3"/>
    <property type="match status" value="1"/>
</dbReference>
<organism evidence="4 5">
    <name type="scientific">Deinococcus ruber</name>
    <dbReference type="NCBI Taxonomy" id="1848197"/>
    <lineage>
        <taxon>Bacteria</taxon>
        <taxon>Thermotogati</taxon>
        <taxon>Deinococcota</taxon>
        <taxon>Deinococci</taxon>
        <taxon>Deinococcales</taxon>
        <taxon>Deinococcaceae</taxon>
        <taxon>Deinococcus</taxon>
    </lineage>
</organism>
<dbReference type="InterPro" id="IPR003743">
    <property type="entry name" value="Zf-RING_7"/>
</dbReference>
<dbReference type="Pfam" id="PF24481">
    <property type="entry name" value="CT398_CC"/>
    <property type="match status" value="1"/>
</dbReference>
<dbReference type="EMBL" id="BMQL01000001">
    <property type="protein sequence ID" value="GGQ93596.1"/>
    <property type="molecule type" value="Genomic_DNA"/>
</dbReference>
<keyword evidence="4" id="KW-0238">DNA-binding</keyword>
<dbReference type="PANTHER" id="PTHR39082">
    <property type="entry name" value="PHOSPHOLIPASE C-BETA-2-RELATED"/>
    <property type="match status" value="1"/>
</dbReference>
<keyword evidence="5" id="KW-1185">Reference proteome</keyword>
<dbReference type="InterPro" id="IPR056003">
    <property type="entry name" value="CT398_CC_hairpin"/>
</dbReference>
<dbReference type="RefSeq" id="WP_189087620.1">
    <property type="nucleotide sequence ID" value="NZ_BMQL01000001.1"/>
</dbReference>
<evidence type="ECO:0000313" key="4">
    <source>
        <dbReference type="EMBL" id="GGQ93596.1"/>
    </source>
</evidence>
<dbReference type="InterPro" id="IPR052376">
    <property type="entry name" value="Oxidative_Scav/Glycosyltrans"/>
</dbReference>
<proteinExistence type="predicted"/>
<gene>
    <name evidence="4" type="ORF">GCM10008957_02070</name>
</gene>
<protein>
    <submittedName>
        <fullName evidence="4">DNA-binding protein</fullName>
    </submittedName>
</protein>
<evidence type="ECO:0000313" key="5">
    <source>
        <dbReference type="Proteomes" id="UP000603865"/>
    </source>
</evidence>
<comment type="caution">
    <text evidence="4">The sequence shown here is derived from an EMBL/GenBank/DDBJ whole genome shotgun (WGS) entry which is preliminary data.</text>
</comment>
<evidence type="ECO:0000259" key="2">
    <source>
        <dbReference type="Pfam" id="PF02591"/>
    </source>
</evidence>
<feature type="domain" description="C4-type zinc ribbon" evidence="2">
    <location>
        <begin position="201"/>
        <end position="234"/>
    </location>
</feature>
<dbReference type="Proteomes" id="UP000603865">
    <property type="component" value="Unassembled WGS sequence"/>
</dbReference>
<reference evidence="4" key="2">
    <citation type="submission" date="2020-09" db="EMBL/GenBank/DDBJ databases">
        <authorList>
            <person name="Sun Q."/>
            <person name="Ohkuma M."/>
        </authorList>
    </citation>
    <scope>NUCLEOTIDE SEQUENCE</scope>
    <source>
        <strain evidence="4">JCM 31311</strain>
    </source>
</reference>
<evidence type="ECO:0000259" key="3">
    <source>
        <dbReference type="Pfam" id="PF24481"/>
    </source>
</evidence>
<name>A0A918BX85_9DEIO</name>
<sequence length="239" mass="27435">MNESGQLERLYQVQQLDLELDRLTQQESEIAVELKEARAQQERINNDLEDAEITLEGVEKQIRRLELDLATSQEQIARNKAEQDRNATNAKLQSQYENVIQQLGERVTDYEEALAPLYERQTTLQERARELRSEHRSLRPTLGSLEDADEARIVALRAEGQERRERRRDMAAAIESRLVKEYELIRRSKKGVGIVTFEGGRCKGCNVVLPTNVQQRAALGRLPAVKCPSCGRFLIKLHD</sequence>
<keyword evidence="1" id="KW-0175">Coiled coil</keyword>
<dbReference type="GO" id="GO:0003677">
    <property type="term" value="F:DNA binding"/>
    <property type="evidence" value="ECO:0007669"/>
    <property type="project" value="UniProtKB-KW"/>
</dbReference>
<feature type="domain" description="CT398-like coiled coil hairpin" evidence="3">
    <location>
        <begin position="13"/>
        <end position="189"/>
    </location>
</feature>
<evidence type="ECO:0000256" key="1">
    <source>
        <dbReference type="SAM" id="Coils"/>
    </source>
</evidence>
<feature type="coiled-coil region" evidence="1">
    <location>
        <begin position="13"/>
        <end position="113"/>
    </location>
</feature>
<accession>A0A918BX85</accession>
<dbReference type="AlphaFoldDB" id="A0A918BX85"/>
<dbReference type="Pfam" id="PF02591">
    <property type="entry name" value="Zn_ribbon_9"/>
    <property type="match status" value="1"/>
</dbReference>
<dbReference type="Gene3D" id="1.10.287.1490">
    <property type="match status" value="1"/>
</dbReference>